<dbReference type="RefSeq" id="WP_350786109.1">
    <property type="nucleotide sequence ID" value="NZ_JBEPEK010000308.1"/>
</dbReference>
<dbReference type="PROSITE" id="PS00061">
    <property type="entry name" value="ADH_SHORT"/>
    <property type="match status" value="1"/>
</dbReference>
<feature type="transmembrane region" description="Helical" evidence="3">
    <location>
        <begin position="12"/>
        <end position="38"/>
    </location>
</feature>
<dbReference type="EMBL" id="JBEPEK010000308">
    <property type="protein sequence ID" value="MER7184188.1"/>
    <property type="molecule type" value="Genomic_DNA"/>
</dbReference>
<dbReference type="EC" id="1.-.-.-" evidence="4"/>
<evidence type="ECO:0000313" key="5">
    <source>
        <dbReference type="Proteomes" id="UP001474181"/>
    </source>
</evidence>
<reference evidence="4 5" key="1">
    <citation type="submission" date="2024-06" db="EMBL/GenBank/DDBJ databases">
        <title>The Natural Products Discovery Center: Release of the First 8490 Sequenced Strains for Exploring Actinobacteria Biosynthetic Diversity.</title>
        <authorList>
            <person name="Kalkreuter E."/>
            <person name="Kautsar S.A."/>
            <person name="Yang D."/>
            <person name="Bader C.D."/>
            <person name="Teijaro C.N."/>
            <person name="Fluegel L."/>
            <person name="Davis C.M."/>
            <person name="Simpson J.R."/>
            <person name="Lauterbach L."/>
            <person name="Steele A.D."/>
            <person name="Gui C."/>
            <person name="Meng S."/>
            <person name="Li G."/>
            <person name="Viehrig K."/>
            <person name="Ye F."/>
            <person name="Su P."/>
            <person name="Kiefer A.F."/>
            <person name="Nichols A."/>
            <person name="Cepeda A.J."/>
            <person name="Yan W."/>
            <person name="Fan B."/>
            <person name="Jiang Y."/>
            <person name="Adhikari A."/>
            <person name="Zheng C.-J."/>
            <person name="Schuster L."/>
            <person name="Cowan T.M."/>
            <person name="Smanski M.J."/>
            <person name="Chevrette M.G."/>
            <person name="De Carvalho L.P.S."/>
            <person name="Shen B."/>
        </authorList>
    </citation>
    <scope>NUCLEOTIDE SEQUENCE [LARGE SCALE GENOMIC DNA]</scope>
    <source>
        <strain evidence="4 5">NPDC000234</strain>
    </source>
</reference>
<dbReference type="SUPFAM" id="SSF51735">
    <property type="entry name" value="NAD(P)-binding Rossmann-fold domains"/>
    <property type="match status" value="1"/>
</dbReference>
<keyword evidence="3" id="KW-0812">Transmembrane</keyword>
<comment type="similarity">
    <text evidence="1">Belongs to the short-chain dehydrogenases/reductases (SDR) family.</text>
</comment>
<gene>
    <name evidence="4" type="ORF">ABT404_32760</name>
</gene>
<sequence length="250" mass="25392">MRTTWDFTGARVLVAGAGGIGAVVAGGFAGAGAAVVVLDVDEGRAAQVTASAGPGSVKGLCADLTSADACRDAVDSAVRLLGGIDVFVHAVGVNDRRPVLDTPDEVWERITAVNLDSAFWLGRAVGGVMVAAGYGRIVYLSSVSGLLAHPDHAPYAATKGGVDQLMRVMAREWAACGVTVNAVAPGYTETDLTREYLAGPGVRASLEALVPAGRLGRPADLTGPVLFLASDAAAFVTGQVLYVDGGRTLV</sequence>
<dbReference type="PRINTS" id="PR00080">
    <property type="entry name" value="SDRFAMILY"/>
</dbReference>
<proteinExistence type="inferred from homology"/>
<dbReference type="PANTHER" id="PTHR42760">
    <property type="entry name" value="SHORT-CHAIN DEHYDROGENASES/REDUCTASES FAMILY MEMBER"/>
    <property type="match status" value="1"/>
</dbReference>
<dbReference type="GO" id="GO:0016491">
    <property type="term" value="F:oxidoreductase activity"/>
    <property type="evidence" value="ECO:0007669"/>
    <property type="project" value="UniProtKB-KW"/>
</dbReference>
<dbReference type="PANTHER" id="PTHR42760:SF133">
    <property type="entry name" value="3-OXOACYL-[ACYL-CARRIER-PROTEIN] REDUCTASE"/>
    <property type="match status" value="1"/>
</dbReference>
<dbReference type="CDD" id="cd05233">
    <property type="entry name" value="SDR_c"/>
    <property type="match status" value="1"/>
</dbReference>
<protein>
    <submittedName>
        <fullName evidence="4">SDR family oxidoreductase</fullName>
        <ecNumber evidence="4">1.-.-.-</ecNumber>
    </submittedName>
</protein>
<keyword evidence="3" id="KW-0472">Membrane</keyword>
<comment type="caution">
    <text evidence="4">The sequence shown here is derived from an EMBL/GenBank/DDBJ whole genome shotgun (WGS) entry which is preliminary data.</text>
</comment>
<organism evidence="4 5">
    <name type="scientific">Streptomyces hyaluromycini</name>
    <dbReference type="NCBI Taxonomy" id="1377993"/>
    <lineage>
        <taxon>Bacteria</taxon>
        <taxon>Bacillati</taxon>
        <taxon>Actinomycetota</taxon>
        <taxon>Actinomycetes</taxon>
        <taxon>Kitasatosporales</taxon>
        <taxon>Streptomycetaceae</taxon>
        <taxon>Streptomyces</taxon>
    </lineage>
</organism>
<dbReference type="Pfam" id="PF13561">
    <property type="entry name" value="adh_short_C2"/>
    <property type="match status" value="1"/>
</dbReference>
<dbReference type="InterPro" id="IPR002347">
    <property type="entry name" value="SDR_fam"/>
</dbReference>
<accession>A0ABV1X580</accession>
<dbReference type="InterPro" id="IPR020904">
    <property type="entry name" value="Sc_DH/Rdtase_CS"/>
</dbReference>
<dbReference type="Proteomes" id="UP001474181">
    <property type="component" value="Unassembled WGS sequence"/>
</dbReference>
<evidence type="ECO:0000256" key="3">
    <source>
        <dbReference type="SAM" id="Phobius"/>
    </source>
</evidence>
<dbReference type="Gene3D" id="3.40.50.720">
    <property type="entry name" value="NAD(P)-binding Rossmann-like Domain"/>
    <property type="match status" value="1"/>
</dbReference>
<keyword evidence="5" id="KW-1185">Reference proteome</keyword>
<evidence type="ECO:0000256" key="1">
    <source>
        <dbReference type="ARBA" id="ARBA00006484"/>
    </source>
</evidence>
<dbReference type="InterPro" id="IPR036291">
    <property type="entry name" value="NAD(P)-bd_dom_sf"/>
</dbReference>
<evidence type="ECO:0000256" key="2">
    <source>
        <dbReference type="ARBA" id="ARBA00023002"/>
    </source>
</evidence>
<keyword evidence="3" id="KW-1133">Transmembrane helix</keyword>
<name>A0ABV1X580_9ACTN</name>
<keyword evidence="2 4" id="KW-0560">Oxidoreductase</keyword>
<evidence type="ECO:0000313" key="4">
    <source>
        <dbReference type="EMBL" id="MER7184188.1"/>
    </source>
</evidence>
<dbReference type="PRINTS" id="PR00081">
    <property type="entry name" value="GDHRDH"/>
</dbReference>